<keyword evidence="9" id="KW-0812">Transmembrane</keyword>
<dbReference type="Pfam" id="PF04969">
    <property type="entry name" value="CS"/>
    <property type="match status" value="1"/>
</dbReference>
<dbReference type="Pfam" id="PF14050">
    <property type="entry name" value="Nudc_N"/>
    <property type="match status" value="1"/>
</dbReference>
<evidence type="ECO:0000256" key="6">
    <source>
        <dbReference type="ARBA" id="ARBA00022553"/>
    </source>
</evidence>
<feature type="compositionally biased region" description="Basic and acidic residues" evidence="8">
    <location>
        <begin position="269"/>
        <end position="283"/>
    </location>
</feature>
<dbReference type="OMA" id="TMEWWAT"/>
<dbReference type="PANTHER" id="PTHR12356">
    <property type="entry name" value="NUCLEAR MOVEMENT PROTEIN NUDC"/>
    <property type="match status" value="1"/>
</dbReference>
<dbReference type="GeneID" id="36340457"/>
<evidence type="ECO:0000313" key="11">
    <source>
        <dbReference type="EMBL" id="EUB60360.1"/>
    </source>
</evidence>
<proteinExistence type="inferred from homology"/>
<accession>W6UFW5</accession>
<keyword evidence="5" id="KW-0963">Cytoplasm</keyword>
<evidence type="ECO:0000256" key="3">
    <source>
        <dbReference type="ARBA" id="ARBA00010513"/>
    </source>
</evidence>
<sequence length="523" mass="60066">MSFASRVTFAVSCVATVGIIAYVHIEQALERERISATVREEIEATKALIRDRIELEKPFKITMQQALKVRVPFPTKSAAEIAFRSLRVDAEPQRSTVSVQLSVEENFLCAKFTADTLFESNLDSISQLKKLRITINHWLDSIFLICETMAEFGDPPADMPEPIWVLLMRKLVASTVTEFAHFVDMSDQLDALFLNIAQNCPDGIRGMLDAFFGFLSRRTDFYYGAAITDAKQLVLEQFEKHKTAALNRHKREKEEMKAKEEREKRRRAERAEEALRKSADNDIHSGVVIEEVKDDEEAEEMMKSEGEEKEESAKLSPKGDEESKESAPIKPVKVGPLAEGEEEDEEDKGKLKPNDGNGADLDRYRWTQTLQDLEVRIPIRLGRRIKSRDVVVEFKRRHLKVELRGQEPILQGELYNEIKTEESSWTLDDGLEIVLSLEKVDKMSWWSCVVKGEPEINTRRVQPENSKLGDLDGETRGMVEKMMYDQRQKQLGKPTSDEQKKQELLKKFMDAHPEMDFSKCRFD</sequence>
<feature type="transmembrane region" description="Helical" evidence="9">
    <location>
        <begin position="7"/>
        <end position="25"/>
    </location>
</feature>
<dbReference type="InterPro" id="IPR008978">
    <property type="entry name" value="HSP20-like_chaperone"/>
</dbReference>
<dbReference type="InterPro" id="IPR007052">
    <property type="entry name" value="CS_dom"/>
</dbReference>
<evidence type="ECO:0000256" key="1">
    <source>
        <dbReference type="ARBA" id="ARBA00004496"/>
    </source>
</evidence>
<comment type="caution">
    <text evidence="11">The sequence shown here is derived from an EMBL/GenBank/DDBJ whole genome shotgun (WGS) entry which is preliminary data.</text>
</comment>
<dbReference type="GO" id="GO:0006457">
    <property type="term" value="P:protein folding"/>
    <property type="evidence" value="ECO:0007669"/>
    <property type="project" value="TreeGrafter"/>
</dbReference>
<dbReference type="AlphaFoldDB" id="W6UFW5"/>
<evidence type="ECO:0000259" key="10">
    <source>
        <dbReference type="PROSITE" id="PS51203"/>
    </source>
</evidence>
<dbReference type="SUPFAM" id="SSF49764">
    <property type="entry name" value="HSP20-like chaperones"/>
    <property type="match status" value="1"/>
</dbReference>
<dbReference type="Pfam" id="PF09341">
    <property type="entry name" value="Pcc1"/>
    <property type="match status" value="1"/>
</dbReference>
<dbReference type="OrthoDB" id="416217at2759"/>
<dbReference type="InterPro" id="IPR037898">
    <property type="entry name" value="NudC_fam"/>
</dbReference>
<evidence type="ECO:0000313" key="12">
    <source>
        <dbReference type="Proteomes" id="UP000019149"/>
    </source>
</evidence>
<dbReference type="RefSeq" id="XP_024351556.1">
    <property type="nucleotide sequence ID" value="XM_024493991.1"/>
</dbReference>
<keyword evidence="6" id="KW-0597">Phosphoprotein</keyword>
<gene>
    <name evidence="11" type="ORF">EGR_04742</name>
</gene>
<feature type="region of interest" description="Disordered" evidence="8">
    <location>
        <begin position="246"/>
        <end position="361"/>
    </location>
</feature>
<dbReference type="PANTHER" id="PTHR12356:SF3">
    <property type="entry name" value="NUCLEAR MIGRATION PROTEIN NUDC"/>
    <property type="match status" value="1"/>
</dbReference>
<dbReference type="CTD" id="36340457"/>
<evidence type="ECO:0000256" key="9">
    <source>
        <dbReference type="SAM" id="Phobius"/>
    </source>
</evidence>
<dbReference type="InterPro" id="IPR025934">
    <property type="entry name" value="NudC_N_dom"/>
</dbReference>
<dbReference type="STRING" id="6210.W6UFW5"/>
<evidence type="ECO:0000256" key="7">
    <source>
        <dbReference type="ARBA" id="ARBA00030427"/>
    </source>
</evidence>
<evidence type="ECO:0000256" key="2">
    <source>
        <dbReference type="ARBA" id="ARBA00007073"/>
    </source>
</evidence>
<dbReference type="KEGG" id="egl:EGR_04742"/>
<organism evidence="11 12">
    <name type="scientific">Echinococcus granulosus</name>
    <name type="common">Hydatid tapeworm</name>
    <dbReference type="NCBI Taxonomy" id="6210"/>
    <lineage>
        <taxon>Eukaryota</taxon>
        <taxon>Metazoa</taxon>
        <taxon>Spiralia</taxon>
        <taxon>Lophotrochozoa</taxon>
        <taxon>Platyhelminthes</taxon>
        <taxon>Cestoda</taxon>
        <taxon>Eucestoda</taxon>
        <taxon>Cyclophyllidea</taxon>
        <taxon>Taeniidae</taxon>
        <taxon>Echinococcus</taxon>
        <taxon>Echinococcus granulosus group</taxon>
    </lineage>
</organism>
<dbReference type="InterPro" id="IPR015419">
    <property type="entry name" value="CTAG/Pcc1"/>
</dbReference>
<dbReference type="GO" id="GO:0051082">
    <property type="term" value="F:unfolded protein binding"/>
    <property type="evidence" value="ECO:0007669"/>
    <property type="project" value="TreeGrafter"/>
</dbReference>
<dbReference type="FunFam" id="2.60.40.790:FF:000001">
    <property type="entry name" value="Nuclear migration protein nudC"/>
    <property type="match status" value="1"/>
</dbReference>
<evidence type="ECO:0000256" key="4">
    <source>
        <dbReference type="ARBA" id="ARBA00017641"/>
    </source>
</evidence>
<feature type="compositionally biased region" description="Basic and acidic residues" evidence="8">
    <location>
        <begin position="252"/>
        <end position="263"/>
    </location>
</feature>
<evidence type="ECO:0000256" key="8">
    <source>
        <dbReference type="SAM" id="MobiDB-lite"/>
    </source>
</evidence>
<dbReference type="Gene3D" id="3.30.310.50">
    <property type="entry name" value="Alpha-D-phosphohexomutase, C-terminal domain"/>
    <property type="match status" value="1"/>
</dbReference>
<comment type="similarity">
    <text evidence="3">Belongs to the nudC family.</text>
</comment>
<comment type="similarity">
    <text evidence="2">Belongs to the CTAG/PCC1 family.</text>
</comment>
<keyword evidence="12" id="KW-1185">Reference proteome</keyword>
<dbReference type="Gene3D" id="2.60.40.790">
    <property type="match status" value="1"/>
</dbReference>
<dbReference type="PROSITE" id="PS51203">
    <property type="entry name" value="CS"/>
    <property type="match status" value="1"/>
</dbReference>
<feature type="compositionally biased region" description="Basic and acidic residues" evidence="8">
    <location>
        <begin position="300"/>
        <end position="327"/>
    </location>
</feature>
<comment type="subcellular location">
    <subcellularLocation>
        <location evidence="1">Cytoplasm</location>
    </subcellularLocation>
</comment>
<protein>
    <recommendedName>
        <fullName evidence="4">Nuclear migration protein nudC</fullName>
    </recommendedName>
    <alternativeName>
        <fullName evidence="7">Nuclear distribution protein C homolog</fullName>
    </alternativeName>
</protein>
<dbReference type="Pfam" id="PF15786">
    <property type="entry name" value="PET117"/>
    <property type="match status" value="1"/>
</dbReference>
<name>W6UFW5_ECHGR</name>
<evidence type="ECO:0000256" key="5">
    <source>
        <dbReference type="ARBA" id="ARBA00022490"/>
    </source>
</evidence>
<keyword evidence="9" id="KW-0472">Membrane</keyword>
<keyword evidence="9" id="KW-1133">Transmembrane helix</keyword>
<feature type="domain" description="CS" evidence="10">
    <location>
        <begin position="359"/>
        <end position="450"/>
    </location>
</feature>
<dbReference type="GO" id="GO:0005737">
    <property type="term" value="C:cytoplasm"/>
    <property type="evidence" value="ECO:0007669"/>
    <property type="project" value="UniProtKB-SubCell"/>
</dbReference>
<dbReference type="Proteomes" id="UP000019149">
    <property type="component" value="Unassembled WGS sequence"/>
</dbReference>
<reference evidence="11 12" key="1">
    <citation type="journal article" date="2013" name="Nat. Genet.">
        <title>The genome of the hydatid tapeworm Echinococcus granulosus.</title>
        <authorList>
            <person name="Zheng H."/>
            <person name="Zhang W."/>
            <person name="Zhang L."/>
            <person name="Zhang Z."/>
            <person name="Li J."/>
            <person name="Lu G."/>
            <person name="Zhu Y."/>
            <person name="Wang Y."/>
            <person name="Huang Y."/>
            <person name="Liu J."/>
            <person name="Kang H."/>
            <person name="Chen J."/>
            <person name="Wang L."/>
            <person name="Chen A."/>
            <person name="Yu S."/>
            <person name="Gao Z."/>
            <person name="Jin L."/>
            <person name="Gu W."/>
            <person name="Wang Z."/>
            <person name="Zhao L."/>
            <person name="Shi B."/>
            <person name="Wen H."/>
            <person name="Lin R."/>
            <person name="Jones M.K."/>
            <person name="Brejova B."/>
            <person name="Vinar T."/>
            <person name="Zhao G."/>
            <person name="McManus D.P."/>
            <person name="Chen Z."/>
            <person name="Zhou Y."/>
            <person name="Wang S."/>
        </authorList>
    </citation>
    <scope>NUCLEOTIDE SEQUENCE [LARGE SCALE GENOMIC DNA]</scope>
</reference>
<dbReference type="InterPro" id="IPR031568">
    <property type="entry name" value="Pet117"/>
</dbReference>
<dbReference type="EMBL" id="APAU02000031">
    <property type="protein sequence ID" value="EUB60360.1"/>
    <property type="molecule type" value="Genomic_DNA"/>
</dbReference>